<protein>
    <submittedName>
        <fullName evidence="3">PepSY-associated TM region</fullName>
    </submittedName>
</protein>
<evidence type="ECO:0000313" key="3">
    <source>
        <dbReference type="EMBL" id="SFI61569.1"/>
    </source>
</evidence>
<keyword evidence="2" id="KW-1133">Transmembrane helix</keyword>
<keyword evidence="2" id="KW-0472">Membrane</keyword>
<dbReference type="RefSeq" id="WP_093227089.1">
    <property type="nucleotide sequence ID" value="NZ_FORR01000001.1"/>
</dbReference>
<dbReference type="EMBL" id="FORR01000001">
    <property type="protein sequence ID" value="SFI61569.1"/>
    <property type="molecule type" value="Genomic_DNA"/>
</dbReference>
<keyword evidence="2" id="KW-0812">Transmembrane</keyword>
<organism evidence="3 4">
    <name type="scientific">Thermoflavimicrobium dichotomicum</name>
    <dbReference type="NCBI Taxonomy" id="46223"/>
    <lineage>
        <taxon>Bacteria</taxon>
        <taxon>Bacillati</taxon>
        <taxon>Bacillota</taxon>
        <taxon>Bacilli</taxon>
        <taxon>Bacillales</taxon>
        <taxon>Thermoactinomycetaceae</taxon>
        <taxon>Thermoflavimicrobium</taxon>
    </lineage>
</organism>
<name>A0A1I3JMS0_9BACL</name>
<reference evidence="3 4" key="1">
    <citation type="submission" date="2016-10" db="EMBL/GenBank/DDBJ databases">
        <authorList>
            <person name="de Groot N.N."/>
        </authorList>
    </citation>
    <scope>NUCLEOTIDE SEQUENCE [LARGE SCALE GENOMIC DNA]</scope>
    <source>
        <strain evidence="3 4">DSM 44778</strain>
    </source>
</reference>
<dbReference type="OrthoDB" id="1787325at2"/>
<keyword evidence="4" id="KW-1185">Reference proteome</keyword>
<accession>A0A1I3JMS0</accession>
<dbReference type="STRING" id="46223.SAMN05421852_101133"/>
<evidence type="ECO:0000313" key="4">
    <source>
        <dbReference type="Proteomes" id="UP000199545"/>
    </source>
</evidence>
<evidence type="ECO:0000256" key="2">
    <source>
        <dbReference type="SAM" id="Phobius"/>
    </source>
</evidence>
<feature type="compositionally biased region" description="Basic and acidic residues" evidence="1">
    <location>
        <begin position="69"/>
        <end position="91"/>
    </location>
</feature>
<dbReference type="InterPro" id="IPR005625">
    <property type="entry name" value="PepSY-ass_TM"/>
</dbReference>
<proteinExistence type="predicted"/>
<dbReference type="Pfam" id="PF03929">
    <property type="entry name" value="PepSY_TM"/>
    <property type="match status" value="1"/>
</dbReference>
<dbReference type="Proteomes" id="UP000199545">
    <property type="component" value="Unassembled WGS sequence"/>
</dbReference>
<sequence length="156" mass="17354">MKKMRQAHLWIGLVTSAFLLMEAVTGLLLTEPWLMGQQPKSRPMSMQEQGQPSEGKAEQTQPPTGNLKQGEKSIDTDSKQKEFGSMKGFPKGEGENSLMGIVKGLHEGRLGDMDIKWIIDIAAISMIFLTLSGVYLSVKLLRAQRKSRKLKESEAH</sequence>
<feature type="compositionally biased region" description="Polar residues" evidence="1">
    <location>
        <begin position="38"/>
        <end position="67"/>
    </location>
</feature>
<evidence type="ECO:0000256" key="1">
    <source>
        <dbReference type="SAM" id="MobiDB-lite"/>
    </source>
</evidence>
<feature type="transmembrane region" description="Helical" evidence="2">
    <location>
        <begin position="117"/>
        <end position="141"/>
    </location>
</feature>
<dbReference type="AlphaFoldDB" id="A0A1I3JMS0"/>
<feature type="region of interest" description="Disordered" evidence="1">
    <location>
        <begin position="38"/>
        <end position="91"/>
    </location>
</feature>
<gene>
    <name evidence="3" type="ORF">SAMN05421852_101133</name>
</gene>